<feature type="chain" id="PRO_5040997575" evidence="1">
    <location>
        <begin position="26"/>
        <end position="184"/>
    </location>
</feature>
<dbReference type="AlphaFoldDB" id="A0A9W8P557"/>
<reference evidence="2 3" key="1">
    <citation type="journal article" date="2023" name="Proc. Natl. Acad. Sci. U.S.A.">
        <title>A global phylogenomic analysis of the shiitake genus Lentinula.</title>
        <authorList>
            <person name="Sierra-Patev S."/>
            <person name="Min B."/>
            <person name="Naranjo-Ortiz M."/>
            <person name="Looney B."/>
            <person name="Konkel Z."/>
            <person name="Slot J.C."/>
            <person name="Sakamoto Y."/>
            <person name="Steenwyk J.L."/>
            <person name="Rokas A."/>
            <person name="Carro J."/>
            <person name="Camarero S."/>
            <person name="Ferreira P."/>
            <person name="Molpeceres G."/>
            <person name="Ruiz-Duenas F.J."/>
            <person name="Serrano A."/>
            <person name="Henrissat B."/>
            <person name="Drula E."/>
            <person name="Hughes K.W."/>
            <person name="Mata J.L."/>
            <person name="Ishikawa N.K."/>
            <person name="Vargas-Isla R."/>
            <person name="Ushijima S."/>
            <person name="Smith C.A."/>
            <person name="Donoghue J."/>
            <person name="Ahrendt S."/>
            <person name="Andreopoulos W."/>
            <person name="He G."/>
            <person name="LaButti K."/>
            <person name="Lipzen A."/>
            <person name="Ng V."/>
            <person name="Riley R."/>
            <person name="Sandor L."/>
            <person name="Barry K."/>
            <person name="Martinez A.T."/>
            <person name="Xiao Y."/>
            <person name="Gibbons J.G."/>
            <person name="Terashima K."/>
            <person name="Grigoriev I.V."/>
            <person name="Hibbett D."/>
        </authorList>
    </citation>
    <scope>NUCLEOTIDE SEQUENCE [LARGE SCALE GENOMIC DNA]</scope>
    <source>
        <strain evidence="2 3">TFB7810</strain>
    </source>
</reference>
<protein>
    <submittedName>
        <fullName evidence="2">Uncharacterized protein</fullName>
    </submittedName>
</protein>
<evidence type="ECO:0000313" key="2">
    <source>
        <dbReference type="EMBL" id="KAJ3747043.1"/>
    </source>
</evidence>
<dbReference type="EMBL" id="JANVFU010000003">
    <property type="protein sequence ID" value="KAJ3747043.1"/>
    <property type="molecule type" value="Genomic_DNA"/>
</dbReference>
<sequence>MFFTVTTSRLFTLLYLCVSMLTASGSPLPPPDRVKPFGPEVSAGFRPQSKLQVGYCVRQLAQSSMPVGHMVLAIDDVIVEAVWADKPACTRLGPRKIPLKPDSSTYDWFTLGNAKFDSKELAFEALLSIKMPLFKETGGKCMDYVESALKTLAERKELLRPASVMEKFEERKKIFVTLMTGQQK</sequence>
<organism evidence="2 3">
    <name type="scientific">Lentinula detonsa</name>
    <dbReference type="NCBI Taxonomy" id="2804962"/>
    <lineage>
        <taxon>Eukaryota</taxon>
        <taxon>Fungi</taxon>
        <taxon>Dikarya</taxon>
        <taxon>Basidiomycota</taxon>
        <taxon>Agaricomycotina</taxon>
        <taxon>Agaricomycetes</taxon>
        <taxon>Agaricomycetidae</taxon>
        <taxon>Agaricales</taxon>
        <taxon>Marasmiineae</taxon>
        <taxon>Omphalotaceae</taxon>
        <taxon>Lentinula</taxon>
    </lineage>
</organism>
<gene>
    <name evidence="2" type="ORF">DFH05DRAFT_765985</name>
</gene>
<dbReference type="Proteomes" id="UP001142393">
    <property type="component" value="Unassembled WGS sequence"/>
</dbReference>
<proteinExistence type="predicted"/>
<keyword evidence="1" id="KW-0732">Signal</keyword>
<feature type="signal peptide" evidence="1">
    <location>
        <begin position="1"/>
        <end position="25"/>
    </location>
</feature>
<comment type="caution">
    <text evidence="2">The sequence shown here is derived from an EMBL/GenBank/DDBJ whole genome shotgun (WGS) entry which is preliminary data.</text>
</comment>
<name>A0A9W8P557_9AGAR</name>
<keyword evidence="3" id="KW-1185">Reference proteome</keyword>
<accession>A0A9W8P557</accession>
<evidence type="ECO:0000256" key="1">
    <source>
        <dbReference type="SAM" id="SignalP"/>
    </source>
</evidence>
<evidence type="ECO:0000313" key="3">
    <source>
        <dbReference type="Proteomes" id="UP001142393"/>
    </source>
</evidence>